<accession>A0A814T0J6</accession>
<dbReference type="AlphaFoldDB" id="A0A814T0J6"/>
<dbReference type="PANTHER" id="PTHR42972">
    <property type="entry name" value="TOL-PAL SYSTEM PROTEIN TOLB"/>
    <property type="match status" value="1"/>
</dbReference>
<dbReference type="SUPFAM" id="SSF53474">
    <property type="entry name" value="alpha/beta-Hydrolases"/>
    <property type="match status" value="1"/>
</dbReference>
<evidence type="ECO:0000313" key="1">
    <source>
        <dbReference type="EMBL" id="CAF1155260.1"/>
    </source>
</evidence>
<organism evidence="1 2">
    <name type="scientific">Rotaria sordida</name>
    <dbReference type="NCBI Taxonomy" id="392033"/>
    <lineage>
        <taxon>Eukaryota</taxon>
        <taxon>Metazoa</taxon>
        <taxon>Spiralia</taxon>
        <taxon>Gnathifera</taxon>
        <taxon>Rotifera</taxon>
        <taxon>Eurotatoria</taxon>
        <taxon>Bdelloidea</taxon>
        <taxon>Philodinida</taxon>
        <taxon>Philodinidae</taxon>
        <taxon>Rotaria</taxon>
    </lineage>
</organism>
<gene>
    <name evidence="1" type="ORF">SEV965_LOCUS18673</name>
</gene>
<proteinExistence type="predicted"/>
<sequence length="400" mass="45093">MTDYEKMQRSWTVLESIADVKKQLTPFKNTLIVILFNLNEISRDSIEHSIKRQRHNGCAVLAGPPYYCAGNILTAATCMTGPVTSISVPVLERKLKSYEKDGKIDSLANIKDDPVYIFSGRYDPIALPGLVKLNEKLYLPLGANIKTNYDMPATHGFPTETFGGKCAIPNLDTYINNCNFSLAYDVLNHLHGNHLIKPKPGFETPLLGQMILFDQEAFMYAPSLLTVGNNPSSKWIEDNISLYNPIDWGWPTSGLFNWTLSSVTVPVRRKAAKTRASSLSFDNEGFVYFPSACTKGQECSIHVALHGCKQGKAYVDDVFVRKAGYLEVAELNNLIVIFPQIELAENSNITFNDITVLFLWMPKLKKFTFIAAKKGLKFIRGEQWEYLIRKYLPQLKKIPF</sequence>
<dbReference type="InterPro" id="IPR029058">
    <property type="entry name" value="AB_hydrolase_fold"/>
</dbReference>
<evidence type="ECO:0000313" key="2">
    <source>
        <dbReference type="Proteomes" id="UP000663889"/>
    </source>
</evidence>
<dbReference type="PANTHER" id="PTHR42972:SF8">
    <property type="entry name" value="POLYHYDROXYBUTYRATE DEPOLYMERASE"/>
    <property type="match status" value="1"/>
</dbReference>
<comment type="caution">
    <text evidence="1">The sequence shown here is derived from an EMBL/GenBank/DDBJ whole genome shotgun (WGS) entry which is preliminary data.</text>
</comment>
<name>A0A814T0J6_9BILA</name>
<dbReference type="EMBL" id="CAJNOU010001123">
    <property type="protein sequence ID" value="CAF1155260.1"/>
    <property type="molecule type" value="Genomic_DNA"/>
</dbReference>
<dbReference type="Proteomes" id="UP000663889">
    <property type="component" value="Unassembled WGS sequence"/>
</dbReference>
<protein>
    <submittedName>
        <fullName evidence="1">Uncharacterized protein</fullName>
    </submittedName>
</protein>
<reference evidence="1" key="1">
    <citation type="submission" date="2021-02" db="EMBL/GenBank/DDBJ databases">
        <authorList>
            <person name="Nowell W R."/>
        </authorList>
    </citation>
    <scope>NUCLEOTIDE SEQUENCE</scope>
</reference>